<keyword evidence="3" id="KW-1185">Reference proteome</keyword>
<evidence type="ECO:0000313" key="2">
    <source>
        <dbReference type="EMBL" id="CAK0871274.1"/>
    </source>
</evidence>
<feature type="coiled-coil region" evidence="1">
    <location>
        <begin position="114"/>
        <end position="160"/>
    </location>
</feature>
<gene>
    <name evidence="2" type="ORF">PCOR1329_LOCUS57163</name>
</gene>
<dbReference type="Proteomes" id="UP001189429">
    <property type="component" value="Unassembled WGS sequence"/>
</dbReference>
<dbReference type="EMBL" id="CAUYUJ010017055">
    <property type="protein sequence ID" value="CAK0871274.1"/>
    <property type="molecule type" value="Genomic_DNA"/>
</dbReference>
<accession>A0ABN9VEM9</accession>
<name>A0ABN9VEM9_9DINO</name>
<organism evidence="2 3">
    <name type="scientific">Prorocentrum cordatum</name>
    <dbReference type="NCBI Taxonomy" id="2364126"/>
    <lineage>
        <taxon>Eukaryota</taxon>
        <taxon>Sar</taxon>
        <taxon>Alveolata</taxon>
        <taxon>Dinophyceae</taxon>
        <taxon>Prorocentrales</taxon>
        <taxon>Prorocentraceae</taxon>
        <taxon>Prorocentrum</taxon>
    </lineage>
</organism>
<evidence type="ECO:0000256" key="1">
    <source>
        <dbReference type="SAM" id="Coils"/>
    </source>
</evidence>
<protein>
    <submittedName>
        <fullName evidence="2">Uncharacterized protein</fullName>
    </submittedName>
</protein>
<reference evidence="2" key="1">
    <citation type="submission" date="2023-10" db="EMBL/GenBank/DDBJ databases">
        <authorList>
            <person name="Chen Y."/>
            <person name="Shah S."/>
            <person name="Dougan E. K."/>
            <person name="Thang M."/>
            <person name="Chan C."/>
        </authorList>
    </citation>
    <scope>NUCLEOTIDE SEQUENCE [LARGE SCALE GENOMIC DNA]</scope>
</reference>
<keyword evidence="1" id="KW-0175">Coiled coil</keyword>
<proteinExistence type="predicted"/>
<evidence type="ECO:0000313" key="3">
    <source>
        <dbReference type="Proteomes" id="UP001189429"/>
    </source>
</evidence>
<comment type="caution">
    <text evidence="2">The sequence shown here is derived from an EMBL/GenBank/DDBJ whole genome shotgun (WGS) entry which is preliminary data.</text>
</comment>
<sequence length="250" mass="27472">MQLAPAASYALQPPAGGVGYPAARIVSSGMQGQTAQPVTTVTYPSSVVTGPGSAPAPAYAAAAPPGAAVYQQPQLPVVYGAPPVQPVGPPSKPPALTTGMPDPQAVEVQKAAYNRSLEEQAQQGEELLRMQQKQQVDYIYQAAEEQKRQLMLQIDQQAKAQELQLSQQYGQQVMSLQQEFQHQKLLLEKQASELAMEYQMRKSHEEMLEQQYQMQQAHYEEQARTWLPDIERVPLVPILDAAHLPNCASR</sequence>